<evidence type="ECO:0000313" key="4">
    <source>
        <dbReference type="Proteomes" id="UP000317909"/>
    </source>
</evidence>
<dbReference type="KEGG" id="llh:I41_16470"/>
<evidence type="ECO:0000256" key="1">
    <source>
        <dbReference type="ARBA" id="ARBA00022747"/>
    </source>
</evidence>
<dbReference type="PANTHER" id="PTHR30195">
    <property type="entry name" value="TYPE I SITE-SPECIFIC DEOXYRIBONUCLEASE PROTEIN SUBUNIT M AND R"/>
    <property type="match status" value="1"/>
</dbReference>
<keyword evidence="4" id="KW-1185">Reference proteome</keyword>
<feature type="domain" description="Type I restriction enzyme HindI endonuclease subunit-like C-terminal" evidence="2">
    <location>
        <begin position="20"/>
        <end position="147"/>
    </location>
</feature>
<dbReference type="InterPro" id="IPR021810">
    <property type="entry name" value="T1RH-like_C"/>
</dbReference>
<dbReference type="InterPro" id="IPR051268">
    <property type="entry name" value="Type-I_R_enzyme_R_subunit"/>
</dbReference>
<dbReference type="GO" id="GO:0009307">
    <property type="term" value="P:DNA restriction-modification system"/>
    <property type="evidence" value="ECO:0007669"/>
    <property type="project" value="UniProtKB-KW"/>
</dbReference>
<protein>
    <recommendedName>
        <fullName evidence="2">Type I restriction enzyme HindI endonuclease subunit-like C-terminal domain-containing protein</fullName>
    </recommendedName>
</protein>
<name>A0A517TVS5_9BACT</name>
<reference evidence="3 4" key="1">
    <citation type="submission" date="2019-02" db="EMBL/GenBank/DDBJ databases">
        <title>Deep-cultivation of Planctomycetes and their phenomic and genomic characterization uncovers novel biology.</title>
        <authorList>
            <person name="Wiegand S."/>
            <person name="Jogler M."/>
            <person name="Boedeker C."/>
            <person name="Pinto D."/>
            <person name="Vollmers J."/>
            <person name="Rivas-Marin E."/>
            <person name="Kohn T."/>
            <person name="Peeters S.H."/>
            <person name="Heuer A."/>
            <person name="Rast P."/>
            <person name="Oberbeckmann S."/>
            <person name="Bunk B."/>
            <person name="Jeske O."/>
            <person name="Meyerdierks A."/>
            <person name="Storesund J.E."/>
            <person name="Kallscheuer N."/>
            <person name="Luecker S."/>
            <person name="Lage O.M."/>
            <person name="Pohl T."/>
            <person name="Merkel B.J."/>
            <person name="Hornburger P."/>
            <person name="Mueller R.-W."/>
            <person name="Bruemmer F."/>
            <person name="Labrenz M."/>
            <person name="Spormann A.M."/>
            <person name="Op den Camp H."/>
            <person name="Overmann J."/>
            <person name="Amann R."/>
            <person name="Jetten M.S.M."/>
            <person name="Mascher T."/>
            <person name="Medema M.H."/>
            <person name="Devos D.P."/>
            <person name="Kaster A.-K."/>
            <person name="Ovreas L."/>
            <person name="Rohde M."/>
            <person name="Galperin M.Y."/>
            <person name="Jogler C."/>
        </authorList>
    </citation>
    <scope>NUCLEOTIDE SEQUENCE [LARGE SCALE GENOMIC DNA]</scope>
    <source>
        <strain evidence="3 4">I41</strain>
    </source>
</reference>
<proteinExistence type="predicted"/>
<evidence type="ECO:0000313" key="3">
    <source>
        <dbReference type="EMBL" id="QDT72469.1"/>
    </source>
</evidence>
<gene>
    <name evidence="3" type="ORF">I41_16470</name>
</gene>
<dbReference type="Proteomes" id="UP000317909">
    <property type="component" value="Chromosome"/>
</dbReference>
<evidence type="ECO:0000259" key="2">
    <source>
        <dbReference type="Pfam" id="PF11867"/>
    </source>
</evidence>
<dbReference type="AlphaFoldDB" id="A0A517TVS5"/>
<accession>A0A517TVS5</accession>
<dbReference type="EMBL" id="CP036339">
    <property type="protein sequence ID" value="QDT72469.1"/>
    <property type="molecule type" value="Genomic_DNA"/>
</dbReference>
<dbReference type="PANTHER" id="PTHR30195:SF15">
    <property type="entry name" value="TYPE I RESTRICTION ENZYME HINDI ENDONUCLEASE SUBUNIT"/>
    <property type="match status" value="1"/>
</dbReference>
<sequence length="152" mass="16757">MLDPGVVGVSLRRHAILPAHVVNAYHNRAIATQEVIDELIKLAKEMEAAGKRGENLGLTDDEVAFYDALAANESALEAMGDDKLKVIAAELITQVRKSVSIDWTLRESARAKIRVMVRRILSKHGYPPDLQAEAVQTVLKQAELLCADWAME</sequence>
<dbReference type="RefSeq" id="WP_246133833.1">
    <property type="nucleotide sequence ID" value="NZ_CP036339.1"/>
</dbReference>
<keyword evidence="1" id="KW-0680">Restriction system</keyword>
<organism evidence="3 4">
    <name type="scientific">Lacipirellula limnantheis</name>
    <dbReference type="NCBI Taxonomy" id="2528024"/>
    <lineage>
        <taxon>Bacteria</taxon>
        <taxon>Pseudomonadati</taxon>
        <taxon>Planctomycetota</taxon>
        <taxon>Planctomycetia</taxon>
        <taxon>Pirellulales</taxon>
        <taxon>Lacipirellulaceae</taxon>
        <taxon>Lacipirellula</taxon>
    </lineage>
</organism>
<dbReference type="Pfam" id="PF11867">
    <property type="entry name" value="T1RH-like_C"/>
    <property type="match status" value="1"/>
</dbReference>